<dbReference type="AlphaFoldDB" id="A0A9E7FB69"/>
<sequence>MEDVMKALSKASCDLLHIVQHQQDQESRRSYPDDANPCKPLKEICRELRTELDVPTVCIHFNPSDLISQ</sequence>
<proteinExistence type="predicted"/>
<reference evidence="1" key="1">
    <citation type="submission" date="2022-05" db="EMBL/GenBank/DDBJ databases">
        <title>The Musa troglodytarum L. genome provides insights into the mechanism of non-climacteric behaviour and enrichment of carotenoids.</title>
        <authorList>
            <person name="Wang J."/>
        </authorList>
    </citation>
    <scope>NUCLEOTIDE SEQUENCE</scope>
    <source>
        <tissue evidence="1">Leaf</tissue>
    </source>
</reference>
<accession>A0A9E7FB69</accession>
<dbReference type="EMBL" id="CP097505">
    <property type="protein sequence ID" value="URD92105.1"/>
    <property type="molecule type" value="Genomic_DNA"/>
</dbReference>
<gene>
    <name evidence="1" type="ORF">MUK42_18807</name>
</gene>
<dbReference type="Proteomes" id="UP001055439">
    <property type="component" value="Chromosome 3"/>
</dbReference>
<keyword evidence="2" id="KW-1185">Reference proteome</keyword>
<evidence type="ECO:0000313" key="2">
    <source>
        <dbReference type="Proteomes" id="UP001055439"/>
    </source>
</evidence>
<evidence type="ECO:0000313" key="1">
    <source>
        <dbReference type="EMBL" id="URD92105.1"/>
    </source>
</evidence>
<name>A0A9E7FB69_9LILI</name>
<organism evidence="1 2">
    <name type="scientific">Musa troglodytarum</name>
    <name type="common">fe'i banana</name>
    <dbReference type="NCBI Taxonomy" id="320322"/>
    <lineage>
        <taxon>Eukaryota</taxon>
        <taxon>Viridiplantae</taxon>
        <taxon>Streptophyta</taxon>
        <taxon>Embryophyta</taxon>
        <taxon>Tracheophyta</taxon>
        <taxon>Spermatophyta</taxon>
        <taxon>Magnoliopsida</taxon>
        <taxon>Liliopsida</taxon>
        <taxon>Zingiberales</taxon>
        <taxon>Musaceae</taxon>
        <taxon>Musa</taxon>
    </lineage>
</organism>
<protein>
    <submittedName>
        <fullName evidence="1">Uncharacterized protein</fullName>
    </submittedName>
</protein>